<sequence>MFLHLLFPNRCIECSKIISAEELVCELCFRKINFTHHYFGRDNQLKQECKLLFPIENAFALMQFEKESLSRKIVHSLKYGKREKVGKILANWTKERISFEQELPDLITTVPLHPKKLRERGYNQLHLFADLLSTHFRIPRDHQLLRRNLYKKAQAKKSKSERVVTENLFSLNKEISGKHVLIIDDVFTTGNTMSSVAWEILKNSGNRVSILVIALDE</sequence>
<dbReference type="GO" id="GO:0016757">
    <property type="term" value="F:glycosyltransferase activity"/>
    <property type="evidence" value="ECO:0007669"/>
    <property type="project" value="UniProtKB-KW"/>
</dbReference>
<dbReference type="Proteomes" id="UP000035900">
    <property type="component" value="Unassembled WGS sequence"/>
</dbReference>
<dbReference type="STRING" id="1304281.ACM44_01545"/>
<evidence type="ECO:0000313" key="4">
    <source>
        <dbReference type="EMBL" id="KMQ72451.1"/>
    </source>
</evidence>
<dbReference type="Gene3D" id="3.40.50.2020">
    <property type="match status" value="1"/>
</dbReference>
<keyword evidence="5" id="KW-1185">Reference proteome</keyword>
<dbReference type="Pfam" id="PF00156">
    <property type="entry name" value="Pribosyltran"/>
    <property type="match status" value="1"/>
</dbReference>
<dbReference type="SUPFAM" id="SSF53271">
    <property type="entry name" value="PRTase-like"/>
    <property type="match status" value="1"/>
</dbReference>
<keyword evidence="4" id="KW-0328">Glycosyltransferase</keyword>
<dbReference type="RefSeq" id="WP_048498359.1">
    <property type="nucleotide sequence ID" value="NZ_LFNG01000002.1"/>
</dbReference>
<evidence type="ECO:0000256" key="1">
    <source>
        <dbReference type="ARBA" id="ARBA00008007"/>
    </source>
</evidence>
<dbReference type="PATRIC" id="fig|1304281.5.peg.328"/>
<organism evidence="4 5">
    <name type="scientific">Chryseobacterium koreense CCUG 49689</name>
    <dbReference type="NCBI Taxonomy" id="1304281"/>
    <lineage>
        <taxon>Bacteria</taxon>
        <taxon>Pseudomonadati</taxon>
        <taxon>Bacteroidota</taxon>
        <taxon>Flavobacteriia</taxon>
        <taxon>Flavobacteriales</taxon>
        <taxon>Weeksellaceae</taxon>
        <taxon>Chryseobacterium group</taxon>
        <taxon>Chryseobacterium</taxon>
    </lineage>
</organism>
<keyword evidence="4" id="KW-0808">Transferase</keyword>
<dbReference type="AlphaFoldDB" id="A0A0J7J336"/>
<evidence type="ECO:0000259" key="3">
    <source>
        <dbReference type="Pfam" id="PF18912"/>
    </source>
</evidence>
<feature type="domain" description="Double zinc ribbon" evidence="3">
    <location>
        <begin position="2"/>
        <end position="35"/>
    </location>
</feature>
<dbReference type="Pfam" id="PF18912">
    <property type="entry name" value="DZR_2"/>
    <property type="match status" value="1"/>
</dbReference>
<dbReference type="OrthoDB" id="9779910at2"/>
<reference evidence="4 5" key="1">
    <citation type="journal article" date="2004" name="Int. J. Syst. Evol. Microbiol.">
        <title>Kaistella koreensis gen. nov., sp. nov., a novel member of the Chryseobacterium-Bergeyella-Riemerella branch.</title>
        <authorList>
            <person name="Kim M.K."/>
            <person name="Im W.T."/>
            <person name="Shin Y.K."/>
            <person name="Lim J.H."/>
            <person name="Kim S.H."/>
            <person name="Lee B.C."/>
            <person name="Park M.Y."/>
            <person name="Lee K.Y."/>
            <person name="Lee S.T."/>
        </authorList>
    </citation>
    <scope>NUCLEOTIDE SEQUENCE [LARGE SCALE GENOMIC DNA]</scope>
    <source>
        <strain evidence="4 5">CCUG 49689</strain>
    </source>
</reference>
<dbReference type="PANTHER" id="PTHR47505">
    <property type="entry name" value="DNA UTILIZATION PROTEIN YHGH"/>
    <property type="match status" value="1"/>
</dbReference>
<dbReference type="PANTHER" id="PTHR47505:SF1">
    <property type="entry name" value="DNA UTILIZATION PROTEIN YHGH"/>
    <property type="match status" value="1"/>
</dbReference>
<name>A0A0J7J336_9FLAO</name>
<dbReference type="CDD" id="cd06223">
    <property type="entry name" value="PRTases_typeI"/>
    <property type="match status" value="1"/>
</dbReference>
<protein>
    <submittedName>
        <fullName evidence="4">Phosphoribosyltransferase</fullName>
    </submittedName>
</protein>
<dbReference type="InterPro" id="IPR000836">
    <property type="entry name" value="PRTase_dom"/>
</dbReference>
<evidence type="ECO:0000313" key="5">
    <source>
        <dbReference type="Proteomes" id="UP000035900"/>
    </source>
</evidence>
<comment type="similarity">
    <text evidence="1">Belongs to the ComF/GntX family.</text>
</comment>
<comment type="caution">
    <text evidence="4">The sequence shown here is derived from an EMBL/GenBank/DDBJ whole genome shotgun (WGS) entry which is preliminary data.</text>
</comment>
<dbReference type="InterPro" id="IPR051910">
    <property type="entry name" value="ComF/GntX_DNA_util-trans"/>
</dbReference>
<accession>A0A0J7J336</accession>
<dbReference type="InterPro" id="IPR029057">
    <property type="entry name" value="PRTase-like"/>
</dbReference>
<dbReference type="EMBL" id="LFNG01000002">
    <property type="protein sequence ID" value="KMQ72451.1"/>
    <property type="molecule type" value="Genomic_DNA"/>
</dbReference>
<evidence type="ECO:0000259" key="2">
    <source>
        <dbReference type="Pfam" id="PF00156"/>
    </source>
</evidence>
<gene>
    <name evidence="4" type="ORF">ACM44_01545</name>
</gene>
<dbReference type="InterPro" id="IPR044005">
    <property type="entry name" value="DZR_2"/>
</dbReference>
<proteinExistence type="inferred from homology"/>
<feature type="domain" description="Phosphoribosyltransferase" evidence="2">
    <location>
        <begin position="128"/>
        <end position="210"/>
    </location>
</feature>